<keyword evidence="1" id="KW-1133">Transmembrane helix</keyword>
<dbReference type="PATRIC" id="fig|74031.6.peg.1228"/>
<accession>A0A0L6CWM5</accession>
<feature type="transmembrane region" description="Helical" evidence="1">
    <location>
        <begin position="271"/>
        <end position="293"/>
    </location>
</feature>
<keyword evidence="1" id="KW-0472">Membrane</keyword>
<evidence type="ECO:0000313" key="2">
    <source>
        <dbReference type="EMBL" id="KNX42161.1"/>
    </source>
</evidence>
<dbReference type="RefSeq" id="WP_050662122.1">
    <property type="nucleotide sequence ID" value="NZ_CP118494.1"/>
</dbReference>
<dbReference type="OrthoDB" id="8005957at2"/>
<evidence type="ECO:0008006" key="4">
    <source>
        <dbReference type="Google" id="ProtNLM"/>
    </source>
</evidence>
<reference evidence="3" key="1">
    <citation type="submission" date="2015-07" db="EMBL/GenBank/DDBJ databases">
        <title>Draft Genome Sequence of Roseovarius tolerans EL-164, a producer of N-Acylated Alanine Methyl Esters (NAMEs).</title>
        <authorList>
            <person name="Voget S."/>
            <person name="Bruns H."/>
            <person name="Wagner-Doebler I."/>
            <person name="Schulz S."/>
            <person name="Daniel R."/>
        </authorList>
    </citation>
    <scope>NUCLEOTIDE SEQUENCE [LARGE SCALE GENOMIC DNA]</scope>
    <source>
        <strain evidence="3">EL-164</strain>
    </source>
</reference>
<organism evidence="2 3">
    <name type="scientific">Roseovarius tolerans</name>
    <dbReference type="NCBI Taxonomy" id="74031"/>
    <lineage>
        <taxon>Bacteria</taxon>
        <taxon>Pseudomonadati</taxon>
        <taxon>Pseudomonadota</taxon>
        <taxon>Alphaproteobacteria</taxon>
        <taxon>Rhodobacterales</taxon>
        <taxon>Roseobacteraceae</taxon>
        <taxon>Roseovarius</taxon>
    </lineage>
</organism>
<comment type="caution">
    <text evidence="2">The sequence shown here is derived from an EMBL/GenBank/DDBJ whole genome shotgun (WGS) entry which is preliminary data.</text>
</comment>
<name>A0A0L6CWM5_9RHOB</name>
<dbReference type="AlphaFoldDB" id="A0A0L6CWM5"/>
<dbReference type="EMBL" id="LGVV01000011">
    <property type="protein sequence ID" value="KNX42161.1"/>
    <property type="molecule type" value="Genomic_DNA"/>
</dbReference>
<evidence type="ECO:0000256" key="1">
    <source>
        <dbReference type="SAM" id="Phobius"/>
    </source>
</evidence>
<dbReference type="InterPro" id="IPR036465">
    <property type="entry name" value="vWFA_dom_sf"/>
</dbReference>
<dbReference type="Proteomes" id="UP000037046">
    <property type="component" value="Unassembled WGS sequence"/>
</dbReference>
<keyword evidence="1" id="KW-0812">Transmembrane</keyword>
<dbReference type="SUPFAM" id="SSF53300">
    <property type="entry name" value="vWA-like"/>
    <property type="match status" value="1"/>
</dbReference>
<evidence type="ECO:0000313" key="3">
    <source>
        <dbReference type="Proteomes" id="UP000037046"/>
    </source>
</evidence>
<gene>
    <name evidence="2" type="ORF">ROTO_12010</name>
</gene>
<feature type="transmembrane region" description="Helical" evidence="1">
    <location>
        <begin position="7"/>
        <end position="27"/>
    </location>
</feature>
<feature type="transmembrane region" description="Helical" evidence="1">
    <location>
        <begin position="61"/>
        <end position="82"/>
    </location>
</feature>
<dbReference type="STRING" id="74031.SAMN04488077_101137"/>
<keyword evidence="3" id="KW-1185">Reference proteome</keyword>
<dbReference type="Gene3D" id="3.40.50.410">
    <property type="entry name" value="von Willebrand factor, type A domain"/>
    <property type="match status" value="1"/>
</dbReference>
<sequence>MVGDVTLLRPFWLLALPGIALLALWLWRRGVGAAVWQRAARPELLVAMTALGRVTPAAGRMPLWVALSLPVIIVIALAGPAAERRDAPAFRNLDGVLFVVDVSEGVTGSEGWPDLQMTARFALGALGSRPGGLIVYAGDAYEAVDMTGDLRELGQTLSLLEAGTVPDPGARPDRALMLAAHVLRGAEVIAGDVLVFTDGSELGPETLRAATELKAAGARLSFVALRDVSPQMQSHATLTGGQVFGADEVNALTDWLTQSARPRLERQGYPLLFWHDLGRYLLAFGLLPLLWLFRRGAA</sequence>
<protein>
    <recommendedName>
        <fullName evidence="4">Ca-activated chloride channel family protein</fullName>
    </recommendedName>
</protein>
<proteinExistence type="predicted"/>